<protein>
    <submittedName>
        <fullName evidence="1">Uncharacterized protein</fullName>
    </submittedName>
</protein>
<comment type="caution">
    <text evidence="1">The sequence shown here is derived from an EMBL/GenBank/DDBJ whole genome shotgun (WGS) entry which is preliminary data.</text>
</comment>
<keyword evidence="2" id="KW-1185">Reference proteome</keyword>
<gene>
    <name evidence="1" type="ORF">HGM15179_010250</name>
</gene>
<proteinExistence type="predicted"/>
<evidence type="ECO:0000313" key="2">
    <source>
        <dbReference type="Proteomes" id="UP000796761"/>
    </source>
</evidence>
<dbReference type="AlphaFoldDB" id="A0A8K1GEV4"/>
<dbReference type="Proteomes" id="UP000796761">
    <property type="component" value="Unassembled WGS sequence"/>
</dbReference>
<organism evidence="1 2">
    <name type="scientific">Zosterops borbonicus</name>
    <dbReference type="NCBI Taxonomy" id="364589"/>
    <lineage>
        <taxon>Eukaryota</taxon>
        <taxon>Metazoa</taxon>
        <taxon>Chordata</taxon>
        <taxon>Craniata</taxon>
        <taxon>Vertebrata</taxon>
        <taxon>Euteleostomi</taxon>
        <taxon>Archelosauria</taxon>
        <taxon>Archosauria</taxon>
        <taxon>Dinosauria</taxon>
        <taxon>Saurischia</taxon>
        <taxon>Theropoda</taxon>
        <taxon>Coelurosauria</taxon>
        <taxon>Aves</taxon>
        <taxon>Neognathae</taxon>
        <taxon>Neoaves</taxon>
        <taxon>Telluraves</taxon>
        <taxon>Australaves</taxon>
        <taxon>Passeriformes</taxon>
        <taxon>Sylvioidea</taxon>
        <taxon>Zosteropidae</taxon>
        <taxon>Zosterops</taxon>
    </lineage>
</organism>
<accession>A0A8K1GEV4</accession>
<sequence>MTLCKLLRAGAEPATFIHLNFCDSLPLLGVCSDEISKALGLLSLVTPPHKFGPNYDELVVNRKADIVKAVASCVYAGPFQQMYSSKSPCPKTMVNAPRPILVVKTRNLKRPLILAQDSSLSSPAPA</sequence>
<evidence type="ECO:0000313" key="1">
    <source>
        <dbReference type="EMBL" id="TRZ16867.1"/>
    </source>
</evidence>
<name>A0A8K1GEV4_9PASS</name>
<reference evidence="1" key="1">
    <citation type="submission" date="2019-04" db="EMBL/GenBank/DDBJ databases">
        <title>Genome assembly of Zosterops borbonicus 15179.</title>
        <authorList>
            <person name="Leroy T."/>
            <person name="Anselmetti Y."/>
            <person name="Tilak M.-K."/>
            <person name="Nabholz B."/>
        </authorList>
    </citation>
    <scope>NUCLEOTIDE SEQUENCE</scope>
    <source>
        <strain evidence="1">HGM_15179</strain>
        <tissue evidence="1">Muscle</tissue>
    </source>
</reference>
<dbReference type="EMBL" id="SWJQ01000292">
    <property type="protein sequence ID" value="TRZ16867.1"/>
    <property type="molecule type" value="Genomic_DNA"/>
</dbReference>